<dbReference type="GO" id="GO:0044550">
    <property type="term" value="P:secondary metabolite biosynthetic process"/>
    <property type="evidence" value="ECO:0007669"/>
    <property type="project" value="TreeGrafter"/>
</dbReference>
<dbReference type="Gene3D" id="3.30.559.10">
    <property type="entry name" value="Chloramphenicol acetyltransferase-like domain"/>
    <property type="match status" value="3"/>
</dbReference>
<dbReference type="PROSITE" id="PS00455">
    <property type="entry name" value="AMP_BINDING"/>
    <property type="match status" value="1"/>
</dbReference>
<dbReference type="SUPFAM" id="SSF56801">
    <property type="entry name" value="Acetyl-CoA synthetase-like"/>
    <property type="match status" value="1"/>
</dbReference>
<dbReference type="HOGENOM" id="CLU_000092_0_0_1"/>
<dbReference type="InterPro" id="IPR042099">
    <property type="entry name" value="ANL_N_sf"/>
</dbReference>
<evidence type="ECO:0000259" key="5">
    <source>
        <dbReference type="PROSITE" id="PS50075"/>
    </source>
</evidence>
<keyword evidence="2" id="KW-0597">Phosphoprotein</keyword>
<dbReference type="InterPro" id="IPR001242">
    <property type="entry name" value="Condensation_dom"/>
</dbReference>
<dbReference type="Gene3D" id="3.30.559.30">
    <property type="entry name" value="Nonribosomal peptide synthetase, condensation domain"/>
    <property type="match status" value="3"/>
</dbReference>
<dbReference type="PANTHER" id="PTHR45527:SF1">
    <property type="entry name" value="FATTY ACID SYNTHASE"/>
    <property type="match status" value="1"/>
</dbReference>
<dbReference type="EMBL" id="KN831768">
    <property type="protein sequence ID" value="KIM49051.1"/>
    <property type="molecule type" value="Genomic_DNA"/>
</dbReference>
<sequence length="2428" mass="269267">MAFPTFFYGTRNCLEGYSFTEWPDLSMNRSPSDCTQKTSKYIPPAESCPPYGSSKNSLFLVAIARTIGAYCGTSDVLLAIQTGRDNSTGLLRITWDGERQWDELIHEVDAIFKGKYRHPTSIAAVRESLSLANFQHPCIALCRFDKVNSQIAGGYSTVFSFSHSSSSLELLSSTSAMHSTVSTQILAQVSDLIRYASQHTSAKVSATPDFSFELLSICEKGSDEEVVAAYPHLFPVKFAPDYLTRRSNDMPQEMALRWYPNLSLDSPELSFESMSYLEFHKKSNQIARWLLGLGLEQEGRVAVCLDRNLLFHIIMIGIMRAGGCYVPIDPELPLERKKYIARNSGAQYVLTSSDITSADLFGSATIYIEDGSVQLDIACKGDEDIECMEPDGLAYLLYTSGTTGNPKGCLLTHRGLSQAILALSSTAADVYMNDIKQGCYLAVASIAFDVHWRRPFAQRSQLLESLPTYVNKLGVTHLGIVPSLIEATLNAAKEAEGPMALRYIASGGEKMSDSTLEKWANHPQVRLANFYGPSEVTIGCCARFMTSSTLRANIGRPLANVSAYVVDSEMNIMLRGSVGELVVEGPLVGRGYHGMPDLTKRVFIEWPRKGCWAYRTGDLVRMMPDSTLEIVGRIDTQIKLRGVRIESEGICAIIRKARSPTASFGLDVATLLAKHPVINVEQLVSFFSWEKDIPVSRRKSTRPYISIPPRSLMEQIKAKCEAELASYMRPSHFIPLGWLPLSSNGKTDERLLGQIFRDLDVETITGLSGSHEHKVSRPCTGVEMEVFNVLQEHVALYCDTPHPNMNIFETGLDSMGVIRFSMGLRKKFRATISASEIMKNPRLSAIAAHLVCENPRPQLAPENFAWFANLDLPYNSNDIEQVLPAFSVQEGVLARSAHQDTLYVQHAIISCKEHTSLPKLKLAWTGVVQRHQILRTVFHFGRDLLQIVLGPDSAPINWKHRKGIKCTKETFGTCFREQKALDIAREINLNVSSIPPYRLSVYVVQDHHFLVLSIHHALFDGISLPKFLSELEREYLGLTCSGKVAVTSDILRQISNINFDNAERFWKNQFKGISWPQAVIAPVLPWRVCHHDVPFKASISSLKKLASSHGITLQALLTCAFASILARDIYKQEDVVFGVIRSGRLLAVEHIEDALLPLISVVPMRVNFGQQISLSDIQLSISSTIEYEHVPLGKVQTWIRPGKSLFEILFSISVNESPNSDLWLSVESEPPQADYPLAVEIVLDTRRDAVLLRAAYAGDQDQFLRPCLQDFEAVVHRLAKDPGTYLSRPIHTVLNHVEPFEPEYICVHGDDDADVDSDALAIVRVIVADFLEFSPSLLSPSTSFFSMGLDSIKSVGMAKSLKNAGFPITSTELLRNSTLKNLVKYLELEKPSNQEYSEAEKNFAGLSREVLAEVDKQGVRLGIEDLVRFYPTTALQTGMLSQTVGSQGALYVHAFPVLVSGPIDLIRMQGAWNMAVRAHAILRTTFHFATEAGVWVQAVHSAEILDWAVVGTEAPGDYPKALRQFISTITLEDETSFETPPLWVRLFCPGAGSGASNPSRLVFVMHHALYDGISVGLLLDSVAAFYAGIPQRPVKQFYELLPHFLRQEKEGTSFWLGKLRGFNPTPLKRLHPSSISKTATVEKVVQLNATQLNYVLNRAAVTMQCIGQAACAMLLSKYTGLHDVVFGHTVSGRNVAGTEEVIGPILNTIPCRVRFHKGMRNIELLRSIQQGNLDALPWQQASLRAIQKLVGVGHLWDTLFLFQPLQSAATLSIQGADWRFDDDLANLDSRIQYPLNLEMQHCDFGIILKCASQSSYLEKQDLETVATHLQIFIEQILDDPDGLVFDDCQEFQGAAPRNEAAILPDDSNTISHLAFSNGSFDMSAHETILTTLTGAPASVLKPSTLLAALGIDSIIAIQIVGKYRQAGMKVTASDVIKSRTIGEMLSKITPVGDSLAYERRNLGSTVEGPELAIIEAQFDAAEVEAISRVSSGMNWLIGAWQKSQGTRFQHTFAFQLPVNVDITRLKSAWFSLLGRHPILRSTFACASGHREPRLVTFKTAAAQSWSEEYAAGESSFGSIFAKMKLLVPTPLSTKVAQARALVVSSSHRPYLILHLHHFQYDAWSLQLFAQELTCIYNTIVPAEISNDLHSFLDYYSPNPRHLAEQKKYWQDRFSSSFQPVMFPILNANLRKSHPTRRLIRTSDTCIPHASLCEESARRLGVSLQSIFLACWASVQAKISSSSSSTFGLWHSGRTGPLDNIAALAIPCVNVLPMLVMGLEDSSILEIAKAIQLDLQQRTHVVEQSDQVQVNRWVGAGDQAMCNVFVNVIKVAPALPIPDAILEPVHAPYIVPNDVILEETSINLPITPLIKDDIMIDIAMISKTDSVMMSIDSAAHMMDERQADELMSRWEKEVKMTLGYFANNLAPTF</sequence>
<keyword evidence="7" id="KW-1185">Reference proteome</keyword>
<dbReference type="Gene3D" id="3.30.300.30">
    <property type="match status" value="1"/>
</dbReference>
<dbReference type="InterPro" id="IPR006162">
    <property type="entry name" value="Ppantetheine_attach_site"/>
</dbReference>
<evidence type="ECO:0000256" key="4">
    <source>
        <dbReference type="ARBA" id="ARBA00023268"/>
    </source>
</evidence>
<dbReference type="InterPro" id="IPR009081">
    <property type="entry name" value="PP-bd_ACP"/>
</dbReference>
<dbReference type="InterPro" id="IPR020845">
    <property type="entry name" value="AMP-binding_CS"/>
</dbReference>
<dbReference type="GO" id="GO:0043041">
    <property type="term" value="P:amino acid activation for nonribosomal peptide biosynthetic process"/>
    <property type="evidence" value="ECO:0007669"/>
    <property type="project" value="TreeGrafter"/>
</dbReference>
<dbReference type="Gene3D" id="1.10.1200.10">
    <property type="entry name" value="ACP-like"/>
    <property type="match status" value="3"/>
</dbReference>
<dbReference type="Proteomes" id="UP000053424">
    <property type="component" value="Unassembled WGS sequence"/>
</dbReference>
<gene>
    <name evidence="6" type="ORF">M413DRAFT_438219</name>
</gene>
<dbReference type="PROSITE" id="PS00012">
    <property type="entry name" value="PHOSPHOPANTETHEINE"/>
    <property type="match status" value="1"/>
</dbReference>
<reference evidence="6 7" key="1">
    <citation type="submission" date="2014-04" db="EMBL/GenBank/DDBJ databases">
        <authorList>
            <consortium name="DOE Joint Genome Institute"/>
            <person name="Kuo A."/>
            <person name="Gay G."/>
            <person name="Dore J."/>
            <person name="Kohler A."/>
            <person name="Nagy L.G."/>
            <person name="Floudas D."/>
            <person name="Copeland A."/>
            <person name="Barry K.W."/>
            <person name="Cichocki N."/>
            <person name="Veneault-Fourrey C."/>
            <person name="LaButti K."/>
            <person name="Lindquist E.A."/>
            <person name="Lipzen A."/>
            <person name="Lundell T."/>
            <person name="Morin E."/>
            <person name="Murat C."/>
            <person name="Sun H."/>
            <person name="Tunlid A."/>
            <person name="Henrissat B."/>
            <person name="Grigoriev I.V."/>
            <person name="Hibbett D.S."/>
            <person name="Martin F."/>
            <person name="Nordberg H.P."/>
            <person name="Cantor M.N."/>
            <person name="Hua S.X."/>
        </authorList>
    </citation>
    <scope>NUCLEOTIDE SEQUENCE [LARGE SCALE GENOMIC DNA]</scope>
    <source>
        <strain evidence="7">h7</strain>
    </source>
</reference>
<dbReference type="Pfam" id="PF00550">
    <property type="entry name" value="PP-binding"/>
    <property type="match status" value="3"/>
</dbReference>
<dbReference type="InterPro" id="IPR000873">
    <property type="entry name" value="AMP-dep_synth/lig_dom"/>
</dbReference>
<dbReference type="GO" id="GO:0005737">
    <property type="term" value="C:cytoplasm"/>
    <property type="evidence" value="ECO:0007669"/>
    <property type="project" value="TreeGrafter"/>
</dbReference>
<evidence type="ECO:0000256" key="2">
    <source>
        <dbReference type="ARBA" id="ARBA00022553"/>
    </source>
</evidence>
<dbReference type="Gene3D" id="3.40.50.12780">
    <property type="entry name" value="N-terminal domain of ligase-like"/>
    <property type="match status" value="1"/>
</dbReference>
<keyword evidence="1" id="KW-0596">Phosphopantetheine</keyword>
<keyword evidence="4" id="KW-0511">Multifunctional enzyme</keyword>
<dbReference type="PROSITE" id="PS50075">
    <property type="entry name" value="CARRIER"/>
    <property type="match status" value="1"/>
</dbReference>
<dbReference type="GO" id="GO:0031177">
    <property type="term" value="F:phosphopantetheine binding"/>
    <property type="evidence" value="ECO:0007669"/>
    <property type="project" value="TreeGrafter"/>
</dbReference>
<dbReference type="InterPro" id="IPR023213">
    <property type="entry name" value="CAT-like_dom_sf"/>
</dbReference>
<dbReference type="SUPFAM" id="SSF47336">
    <property type="entry name" value="ACP-like"/>
    <property type="match status" value="3"/>
</dbReference>
<accession>A0A0C3CYZ4</accession>
<dbReference type="SUPFAM" id="SSF52777">
    <property type="entry name" value="CoA-dependent acyltransferases"/>
    <property type="match status" value="6"/>
</dbReference>
<dbReference type="OrthoDB" id="416786at2759"/>
<evidence type="ECO:0000313" key="6">
    <source>
        <dbReference type="EMBL" id="KIM49051.1"/>
    </source>
</evidence>
<dbReference type="Pfam" id="PF00668">
    <property type="entry name" value="Condensation"/>
    <property type="match status" value="3"/>
</dbReference>
<evidence type="ECO:0000313" key="7">
    <source>
        <dbReference type="Proteomes" id="UP000053424"/>
    </source>
</evidence>
<dbReference type="PANTHER" id="PTHR45527">
    <property type="entry name" value="NONRIBOSOMAL PEPTIDE SYNTHETASE"/>
    <property type="match status" value="1"/>
</dbReference>
<protein>
    <recommendedName>
        <fullName evidence="5">Carrier domain-containing protein</fullName>
    </recommendedName>
</protein>
<keyword evidence="3" id="KW-0436">Ligase</keyword>
<evidence type="ECO:0000256" key="3">
    <source>
        <dbReference type="ARBA" id="ARBA00022598"/>
    </source>
</evidence>
<proteinExistence type="predicted"/>
<feature type="domain" description="Carrier" evidence="5">
    <location>
        <begin position="1317"/>
        <end position="1390"/>
    </location>
</feature>
<evidence type="ECO:0000256" key="1">
    <source>
        <dbReference type="ARBA" id="ARBA00022450"/>
    </source>
</evidence>
<dbReference type="CDD" id="cd05930">
    <property type="entry name" value="A_NRPS"/>
    <property type="match status" value="1"/>
</dbReference>
<dbReference type="GO" id="GO:0016874">
    <property type="term" value="F:ligase activity"/>
    <property type="evidence" value="ECO:0007669"/>
    <property type="project" value="UniProtKB-KW"/>
</dbReference>
<dbReference type="InterPro" id="IPR036736">
    <property type="entry name" value="ACP-like_sf"/>
</dbReference>
<organism evidence="6 7">
    <name type="scientific">Hebeloma cylindrosporum</name>
    <dbReference type="NCBI Taxonomy" id="76867"/>
    <lineage>
        <taxon>Eukaryota</taxon>
        <taxon>Fungi</taxon>
        <taxon>Dikarya</taxon>
        <taxon>Basidiomycota</taxon>
        <taxon>Agaricomycotina</taxon>
        <taxon>Agaricomycetes</taxon>
        <taxon>Agaricomycetidae</taxon>
        <taxon>Agaricales</taxon>
        <taxon>Agaricineae</taxon>
        <taxon>Hymenogastraceae</taxon>
        <taxon>Hebeloma</taxon>
    </lineage>
</organism>
<reference evidence="7" key="2">
    <citation type="submission" date="2015-01" db="EMBL/GenBank/DDBJ databases">
        <title>Evolutionary Origins and Diversification of the Mycorrhizal Mutualists.</title>
        <authorList>
            <consortium name="DOE Joint Genome Institute"/>
            <consortium name="Mycorrhizal Genomics Consortium"/>
            <person name="Kohler A."/>
            <person name="Kuo A."/>
            <person name="Nagy L.G."/>
            <person name="Floudas D."/>
            <person name="Copeland A."/>
            <person name="Barry K.W."/>
            <person name="Cichocki N."/>
            <person name="Veneault-Fourrey C."/>
            <person name="LaButti K."/>
            <person name="Lindquist E.A."/>
            <person name="Lipzen A."/>
            <person name="Lundell T."/>
            <person name="Morin E."/>
            <person name="Murat C."/>
            <person name="Riley R."/>
            <person name="Ohm R."/>
            <person name="Sun H."/>
            <person name="Tunlid A."/>
            <person name="Henrissat B."/>
            <person name="Grigoriev I.V."/>
            <person name="Hibbett D.S."/>
            <person name="Martin F."/>
        </authorList>
    </citation>
    <scope>NUCLEOTIDE SEQUENCE [LARGE SCALE GENOMIC DNA]</scope>
    <source>
        <strain evidence="7">h7</strain>
    </source>
</reference>
<dbReference type="Pfam" id="PF00501">
    <property type="entry name" value="AMP-binding"/>
    <property type="match status" value="1"/>
</dbReference>
<dbReference type="STRING" id="686832.A0A0C3CYZ4"/>
<name>A0A0C3CYZ4_HEBCY</name>
<dbReference type="InterPro" id="IPR045851">
    <property type="entry name" value="AMP-bd_C_sf"/>
</dbReference>